<sequence>MSSRDNINELWSSVPFDSIFSKAKPDSQISGGVTDVSEDSSTLQGIDGQSYKKEQVSLQQKVGYLYAIQGAGLQKGFAVRPQKHQIIDGVIDPISPADAERQRKSYEAMVNEERKSRKEKAEKAAKEEADKKTKEDEERRKKEEELRKSEEDKKQKAEKAAKEEARLKAQVEKDRIQKLADEEGMKNDRDFLIADAKAHLNPEGTFPKRSSDSRVVIVTPIHSDVASKKDDIIKNRKEYCSKHNYVCLFPELNQVIDKKYNRWKATCLLQKLVFKGVDVKDGDWIWYLDPTVVITNLDTPVGDVLLQPDSLKARLSYGSRFITGRNHFHPTMRFPLTVETADNFQMIVSREPRAFNTDSFFVKNTERMRFWLDMWSDHVVAEGSSRGDNDFIQGDSLQHIYLNHPTLREVTAVVTPRLLISQPNASQNDTEFLGYHSGDITAKFVCKDKSGCPEDWKKLLGEATLTSTDAATTSTTTFTTTSASKSPEDKNSDNEKKETDQAKTEQKETKAEKKLMSEEEKKKAEEEKKKVEKDREQKQEEADAKLVEKLKQEASKATKAGT</sequence>
<evidence type="ECO:0000313" key="2">
    <source>
        <dbReference type="Proteomes" id="UP000744676"/>
    </source>
</evidence>
<organism evidence="1 2">
    <name type="scientific">Geotrichum galactomycetum</name>
    <dbReference type="NCBI Taxonomy" id="27317"/>
    <lineage>
        <taxon>Eukaryota</taxon>
        <taxon>Fungi</taxon>
        <taxon>Dikarya</taxon>
        <taxon>Ascomycota</taxon>
        <taxon>Saccharomycotina</taxon>
        <taxon>Dipodascomycetes</taxon>
        <taxon>Dipodascales</taxon>
        <taxon>Dipodascaceae</taxon>
        <taxon>Geotrichum</taxon>
    </lineage>
</organism>
<accession>A0ACB6VAV2</accession>
<gene>
    <name evidence="1" type="ORF">D0Z00_000071</name>
</gene>
<dbReference type="Proteomes" id="UP000744676">
    <property type="component" value="Unassembled WGS sequence"/>
</dbReference>
<comment type="caution">
    <text evidence="1">The sequence shown here is derived from an EMBL/GenBank/DDBJ whole genome shotgun (WGS) entry which is preliminary data.</text>
</comment>
<proteinExistence type="predicted"/>
<name>A0ACB6VAV2_9ASCO</name>
<evidence type="ECO:0000313" key="1">
    <source>
        <dbReference type="EMBL" id="KAF5103093.1"/>
    </source>
</evidence>
<reference evidence="1 2" key="1">
    <citation type="journal article" date="2020" name="Front. Microbiol.">
        <title>Phenotypic and Genetic Characterization of the Cheese Ripening Yeast Geotrichum candidum.</title>
        <authorList>
            <person name="Perkins V."/>
            <person name="Vignola S."/>
            <person name="Lessard M.H."/>
            <person name="Plante P.L."/>
            <person name="Corbeil J."/>
            <person name="Dugat-Bony E."/>
            <person name="Frenette M."/>
            <person name="Labrie S."/>
        </authorList>
    </citation>
    <scope>NUCLEOTIDE SEQUENCE [LARGE SCALE GENOMIC DNA]</scope>
    <source>
        <strain evidence="1 2">LMA-1147</strain>
    </source>
</reference>
<protein>
    <submittedName>
        <fullName evidence="1">Uncharacterized protein</fullName>
    </submittedName>
</protein>
<dbReference type="EMBL" id="QVQA01000001">
    <property type="protein sequence ID" value="KAF5103093.1"/>
    <property type="molecule type" value="Genomic_DNA"/>
</dbReference>
<keyword evidence="2" id="KW-1185">Reference proteome</keyword>